<evidence type="ECO:0000313" key="2">
    <source>
        <dbReference type="Proteomes" id="UP000480266"/>
    </source>
</evidence>
<comment type="caution">
    <text evidence="1">The sequence shown here is derived from an EMBL/GenBank/DDBJ whole genome shotgun (WGS) entry which is preliminary data.</text>
</comment>
<accession>A0A7C9VGQ5</accession>
<protein>
    <submittedName>
        <fullName evidence="1">Uncharacterized protein</fullName>
    </submittedName>
</protein>
<organism evidence="1 2">
    <name type="scientific">Candidatus Afipia apatlaquensis</name>
    <dbReference type="NCBI Taxonomy" id="2712852"/>
    <lineage>
        <taxon>Bacteria</taxon>
        <taxon>Pseudomonadati</taxon>
        <taxon>Pseudomonadota</taxon>
        <taxon>Alphaproteobacteria</taxon>
        <taxon>Hyphomicrobiales</taxon>
        <taxon>Nitrobacteraceae</taxon>
        <taxon>Afipia</taxon>
    </lineage>
</organism>
<reference evidence="1" key="1">
    <citation type="submission" date="2020-02" db="EMBL/GenBank/DDBJ databases">
        <title>Draft genome sequence of Candidatus Afipia apatlaquensis IBT-C3, a potential strain for decolorization of textile dyes.</title>
        <authorList>
            <person name="Sanchez-Reyes A."/>
            <person name="Breton-Deval L."/>
            <person name="Mangelson H."/>
            <person name="Sanchez-Flores A."/>
        </authorList>
    </citation>
    <scope>NUCLEOTIDE SEQUENCE [LARGE SCALE GENOMIC DNA]</scope>
    <source>
        <strain evidence="1">IBT-C3</strain>
    </source>
</reference>
<dbReference type="AlphaFoldDB" id="A0A7C9VGQ5"/>
<dbReference type="EMBL" id="JAAMRR010001026">
    <property type="protein sequence ID" value="NGX97407.1"/>
    <property type="molecule type" value="Genomic_DNA"/>
</dbReference>
<evidence type="ECO:0000313" key="1">
    <source>
        <dbReference type="EMBL" id="NGX97407.1"/>
    </source>
</evidence>
<keyword evidence="2" id="KW-1185">Reference proteome</keyword>
<proteinExistence type="predicted"/>
<gene>
    <name evidence="1" type="ORF">G4V63_20055</name>
</gene>
<dbReference type="Proteomes" id="UP000480266">
    <property type="component" value="Unassembled WGS sequence"/>
</dbReference>
<sequence length="196" mass="21610">MNPSADGIPDPSLIDRVLSKWRRVSAPANGIVYALVARFPSDFLSTALTAENKAFTWLPAAATGHATVVEFVFSGLSEQEVNALAQASGRTVVSYTKLPNNEAFVVTWVHESWEGKPFTVPGAFDRNDQLVISKHDPLHTGRPVRFTIFIAPTGDQPMIVDEFGAYYGALDLQFDESMGLFTNRRVKKRGKVKQKP</sequence>
<name>A0A7C9VGQ5_9BRAD</name>